<dbReference type="SUPFAM" id="SSF52218">
    <property type="entry name" value="Flavoproteins"/>
    <property type="match status" value="1"/>
</dbReference>
<dbReference type="PANTHER" id="PTHR30543:SF21">
    <property type="entry name" value="NAD(P)H-DEPENDENT FMN REDUCTASE LOT6"/>
    <property type="match status" value="1"/>
</dbReference>
<sequence length="186" mass="19241">MAKPLIVGFGGTTRPGSSGERMVAAVLAATEQLGAETRLFGGAALAAMPHFAPENPGRTVEQIEFVEAVRAADGIVIGSPGYHGGVSGLVKNAIDLLEDLRTDARVYFDGRAVGLIVTAAGWQAGGVTLSALRSITHAMRGWPTPLGIAINTIAQKPFDADGRLVDADIIAQVNAQAAQVMALARR</sequence>
<dbReference type="PANTHER" id="PTHR30543">
    <property type="entry name" value="CHROMATE REDUCTASE"/>
    <property type="match status" value="1"/>
</dbReference>
<dbReference type="Proteomes" id="UP000234752">
    <property type="component" value="Chromosome eg_2"/>
</dbReference>
<dbReference type="OrthoDB" id="9812295at2"/>
<dbReference type="Pfam" id="PF03358">
    <property type="entry name" value="FMN_red"/>
    <property type="match status" value="1"/>
</dbReference>
<proteinExistence type="predicted"/>
<dbReference type="KEGG" id="ncb:C0V82_18620"/>
<keyword evidence="2" id="KW-1185">Reference proteome</keyword>
<dbReference type="InterPro" id="IPR029039">
    <property type="entry name" value="Flavoprotein-like_sf"/>
</dbReference>
<organism evidence="1 2">
    <name type="scientific">Niveispirillum cyanobacteriorum</name>
    <dbReference type="NCBI Taxonomy" id="1612173"/>
    <lineage>
        <taxon>Bacteria</taxon>
        <taxon>Pseudomonadati</taxon>
        <taxon>Pseudomonadota</taxon>
        <taxon>Alphaproteobacteria</taxon>
        <taxon>Rhodospirillales</taxon>
        <taxon>Azospirillaceae</taxon>
        <taxon>Niveispirillum</taxon>
    </lineage>
</organism>
<dbReference type="EMBL" id="CP025612">
    <property type="protein sequence ID" value="AUN32388.1"/>
    <property type="molecule type" value="Genomic_DNA"/>
</dbReference>
<dbReference type="GO" id="GO:0005829">
    <property type="term" value="C:cytosol"/>
    <property type="evidence" value="ECO:0007669"/>
    <property type="project" value="TreeGrafter"/>
</dbReference>
<dbReference type="Gene3D" id="3.40.50.360">
    <property type="match status" value="1"/>
</dbReference>
<dbReference type="GO" id="GO:0016491">
    <property type="term" value="F:oxidoreductase activity"/>
    <property type="evidence" value="ECO:0007669"/>
    <property type="project" value="InterPro"/>
</dbReference>
<gene>
    <name evidence="1" type="ORF">C0V82_18620</name>
</gene>
<dbReference type="GO" id="GO:0010181">
    <property type="term" value="F:FMN binding"/>
    <property type="evidence" value="ECO:0007669"/>
    <property type="project" value="TreeGrafter"/>
</dbReference>
<dbReference type="InterPro" id="IPR005025">
    <property type="entry name" value="FMN_Rdtase-like_dom"/>
</dbReference>
<name>A0A2K9NH14_9PROT</name>
<dbReference type="RefSeq" id="WP_102113926.1">
    <property type="nucleotide sequence ID" value="NZ_BMGN01000007.1"/>
</dbReference>
<accession>A0A2K9NH14</accession>
<dbReference type="AlphaFoldDB" id="A0A2K9NH14"/>
<evidence type="ECO:0000313" key="2">
    <source>
        <dbReference type="Proteomes" id="UP000234752"/>
    </source>
</evidence>
<reference evidence="1 2" key="1">
    <citation type="submission" date="2017-12" db="EMBL/GenBank/DDBJ databases">
        <title>Genomes of bacteria within cyanobacterial aggregates.</title>
        <authorList>
            <person name="Cai H."/>
        </authorList>
    </citation>
    <scope>NUCLEOTIDE SEQUENCE [LARGE SCALE GENOMIC DNA]</scope>
    <source>
        <strain evidence="1 2">TH16</strain>
    </source>
</reference>
<dbReference type="InterPro" id="IPR050712">
    <property type="entry name" value="NAD(P)H-dep_reductase"/>
</dbReference>
<protein>
    <submittedName>
        <fullName evidence="1">NADPH-dependent FMN reductase</fullName>
    </submittedName>
</protein>
<evidence type="ECO:0000313" key="1">
    <source>
        <dbReference type="EMBL" id="AUN32388.1"/>
    </source>
</evidence>